<keyword evidence="2" id="KW-1185">Reference proteome</keyword>
<dbReference type="AlphaFoldDB" id="F9CXP8"/>
<dbReference type="Proteomes" id="UP000004440">
    <property type="component" value="Unassembled WGS sequence"/>
</dbReference>
<dbReference type="RefSeq" id="WP_007550906.1">
    <property type="nucleotide sequence ID" value="NZ_AFPU01000001.1"/>
</dbReference>
<sequence length="185" mass="21037">MMVNPNLVRNECSGVFQTVTIVPRLEYSNYLLCDIMDTLKRKKAEIKKSNRVYLELDNDDHTCVRALDFERTISFSLEILSKIHKKINSISGITSIPKLLPLIPMMRTVSAQLYTLFPICSKNLSELSVHLGSIILDSAILTEARFDFSQSNTESSLILNEVKLMVDSKINKQYPNLDFSKVCNT</sequence>
<dbReference type="PATRIC" id="fig|1001994.6.peg.1244"/>
<reference evidence="1 2" key="1">
    <citation type="journal article" date="2011" name="J. Bacteriol.">
        <title>Genome Sequence of an Ammonia-Oxidizing Soil Archaeon, "Candidatus Nitrosoarchaeum koreensis" MY1.</title>
        <authorList>
            <person name="Kim B.K."/>
            <person name="Jung M.Y."/>
            <person name="Yu D.S."/>
            <person name="Park S.J."/>
            <person name="Oh T.K."/>
            <person name="Rhee S.K."/>
            <person name="Kim J.F."/>
        </authorList>
    </citation>
    <scope>NUCLEOTIDE SEQUENCE [LARGE SCALE GENOMIC DNA]</scope>
    <source>
        <strain evidence="1 2">MY1</strain>
    </source>
</reference>
<organism evidence="1 2">
    <name type="scientific">Nitrosarchaeum koreense MY1</name>
    <dbReference type="NCBI Taxonomy" id="1001994"/>
    <lineage>
        <taxon>Archaea</taxon>
        <taxon>Nitrososphaerota</taxon>
        <taxon>Nitrososphaeria</taxon>
        <taxon>Nitrosopumilales</taxon>
        <taxon>Nitrosopumilaceae</taxon>
        <taxon>Nitrosarchaeum</taxon>
    </lineage>
</organism>
<accession>F9CXP8</accession>
<proteinExistence type="predicted"/>
<evidence type="ECO:0000313" key="1">
    <source>
        <dbReference type="EMBL" id="EGP94014.1"/>
    </source>
</evidence>
<comment type="caution">
    <text evidence="1">The sequence shown here is derived from an EMBL/GenBank/DDBJ whole genome shotgun (WGS) entry which is preliminary data.</text>
</comment>
<gene>
    <name evidence="1" type="ORF">MY1_1256</name>
</gene>
<dbReference type="OrthoDB" id="11296at2157"/>
<name>F9CXP8_9ARCH</name>
<dbReference type="EMBL" id="AFPU01000001">
    <property type="protein sequence ID" value="EGP94014.1"/>
    <property type="molecule type" value="Genomic_DNA"/>
</dbReference>
<protein>
    <submittedName>
        <fullName evidence="1">Uncharacterized protein</fullName>
    </submittedName>
</protein>
<evidence type="ECO:0000313" key="2">
    <source>
        <dbReference type="Proteomes" id="UP000004440"/>
    </source>
</evidence>
<dbReference type="STRING" id="1001994.MY1_1256"/>